<feature type="transmembrane region" description="Helical" evidence="1">
    <location>
        <begin position="7"/>
        <end position="29"/>
    </location>
</feature>
<evidence type="ECO:0000256" key="1">
    <source>
        <dbReference type="SAM" id="Phobius"/>
    </source>
</evidence>
<evidence type="ECO:0000313" key="2">
    <source>
        <dbReference type="Ensembl" id="ENSMSIP00000035655.1"/>
    </source>
</evidence>
<name>A0A8C6IDL7_MUSSI</name>
<reference evidence="2" key="2">
    <citation type="submission" date="2025-09" db="UniProtKB">
        <authorList>
            <consortium name="Ensembl"/>
        </authorList>
    </citation>
    <scope>IDENTIFICATION</scope>
</reference>
<accession>A0A8C6IDL7</accession>
<proteinExistence type="predicted"/>
<keyword evidence="1" id="KW-0472">Membrane</keyword>
<dbReference type="AlphaFoldDB" id="A0A8C6IDL7"/>
<dbReference type="Proteomes" id="UP000694415">
    <property type="component" value="Unplaced"/>
</dbReference>
<reference evidence="2" key="1">
    <citation type="submission" date="2025-08" db="UniProtKB">
        <authorList>
            <consortium name="Ensembl"/>
        </authorList>
    </citation>
    <scope>IDENTIFICATION</scope>
</reference>
<evidence type="ECO:0000313" key="3">
    <source>
        <dbReference type="Proteomes" id="UP000694415"/>
    </source>
</evidence>
<sequence length="72" mass="7807">MPQSLSLLGRGLCILACGWEVLAILFSGLFPDQSQIGSPWTHSQREEPGFALCFCPGLGLRLLLWALPGIHS</sequence>
<keyword evidence="1" id="KW-0812">Transmembrane</keyword>
<keyword evidence="1" id="KW-1133">Transmembrane helix</keyword>
<organism evidence="2 3">
    <name type="scientific">Mus spicilegus</name>
    <name type="common">Mound-building mouse</name>
    <dbReference type="NCBI Taxonomy" id="10103"/>
    <lineage>
        <taxon>Eukaryota</taxon>
        <taxon>Metazoa</taxon>
        <taxon>Chordata</taxon>
        <taxon>Craniata</taxon>
        <taxon>Vertebrata</taxon>
        <taxon>Euteleostomi</taxon>
        <taxon>Mammalia</taxon>
        <taxon>Eutheria</taxon>
        <taxon>Euarchontoglires</taxon>
        <taxon>Glires</taxon>
        <taxon>Rodentia</taxon>
        <taxon>Myomorpha</taxon>
        <taxon>Muroidea</taxon>
        <taxon>Muridae</taxon>
        <taxon>Murinae</taxon>
        <taxon>Mus</taxon>
        <taxon>Mus</taxon>
    </lineage>
</organism>
<keyword evidence="3" id="KW-1185">Reference proteome</keyword>
<dbReference type="Ensembl" id="ENSMSIT00000044906.1">
    <property type="protein sequence ID" value="ENSMSIP00000035655.1"/>
    <property type="gene ID" value="ENSMSIG00000029668.1"/>
</dbReference>
<protein>
    <submittedName>
        <fullName evidence="2">Uncharacterized protein</fullName>
    </submittedName>
</protein>